<dbReference type="Proteomes" id="UP001549749">
    <property type="component" value="Unassembled WGS sequence"/>
</dbReference>
<dbReference type="EMBL" id="JBEXAC010000002">
    <property type="protein sequence ID" value="MET7000697.1"/>
    <property type="molecule type" value="Genomic_DNA"/>
</dbReference>
<name>A0ABV2TCD9_9BACT</name>
<protein>
    <submittedName>
        <fullName evidence="1">Uncharacterized protein</fullName>
    </submittedName>
</protein>
<proteinExistence type="predicted"/>
<organism evidence="1 2">
    <name type="scientific">Chitinophaga defluvii</name>
    <dbReference type="NCBI Taxonomy" id="3163343"/>
    <lineage>
        <taxon>Bacteria</taxon>
        <taxon>Pseudomonadati</taxon>
        <taxon>Bacteroidota</taxon>
        <taxon>Chitinophagia</taxon>
        <taxon>Chitinophagales</taxon>
        <taxon>Chitinophagaceae</taxon>
        <taxon>Chitinophaga</taxon>
    </lineage>
</organism>
<keyword evidence="2" id="KW-1185">Reference proteome</keyword>
<sequence length="80" mass="8950">MSTALIPILLITAAFSAFLPVNNFTYYYYVNPDETGPIRDTVIESGCANYGRGCEIFVKDIGRRQLFIKTDGILIPVTDR</sequence>
<evidence type="ECO:0000313" key="2">
    <source>
        <dbReference type="Proteomes" id="UP001549749"/>
    </source>
</evidence>
<dbReference type="RefSeq" id="WP_354663250.1">
    <property type="nucleotide sequence ID" value="NZ_JBEXAC010000002.1"/>
</dbReference>
<gene>
    <name evidence="1" type="ORF">ABR189_25155</name>
</gene>
<reference evidence="1 2" key="1">
    <citation type="submission" date="2024-06" db="EMBL/GenBank/DDBJ databases">
        <title>Chitinophaga defluvii sp. nov., isolated from municipal sewage.</title>
        <authorList>
            <person name="Zhang L."/>
        </authorList>
    </citation>
    <scope>NUCLEOTIDE SEQUENCE [LARGE SCALE GENOMIC DNA]</scope>
    <source>
        <strain evidence="1 2">H8</strain>
    </source>
</reference>
<accession>A0ABV2TCD9</accession>
<evidence type="ECO:0000313" key="1">
    <source>
        <dbReference type="EMBL" id="MET7000697.1"/>
    </source>
</evidence>
<comment type="caution">
    <text evidence="1">The sequence shown here is derived from an EMBL/GenBank/DDBJ whole genome shotgun (WGS) entry which is preliminary data.</text>
</comment>